<accession>A0A139P8V1</accession>
<evidence type="ECO:0000313" key="1">
    <source>
        <dbReference type="EMBL" id="KXT84676.1"/>
    </source>
</evidence>
<organism evidence="1 2">
    <name type="scientific">Streptococcus oralis</name>
    <dbReference type="NCBI Taxonomy" id="1303"/>
    <lineage>
        <taxon>Bacteria</taxon>
        <taxon>Bacillati</taxon>
        <taxon>Bacillota</taxon>
        <taxon>Bacilli</taxon>
        <taxon>Lactobacillales</taxon>
        <taxon>Streptococcaceae</taxon>
        <taxon>Streptococcus</taxon>
    </lineage>
</organism>
<name>A0A139P8V1_STROR</name>
<comment type="caution">
    <text evidence="1">The sequence shown here is derived from an EMBL/GenBank/DDBJ whole genome shotgun (WGS) entry which is preliminary data.</text>
</comment>
<protein>
    <submittedName>
        <fullName evidence="1">Rep protein</fullName>
    </submittedName>
</protein>
<sequence length="78" mass="9080">MEKGIGQELLESLGKKAFYSSRNLQKPEEIKLFTSESLDNLVKNEDILYESNYISKVFRKGHLIANKVKYKKIKLSKE</sequence>
<dbReference type="OrthoDB" id="2666054at2"/>
<dbReference type="AlphaFoldDB" id="A0A139P8V1"/>
<evidence type="ECO:0000313" key="2">
    <source>
        <dbReference type="Proteomes" id="UP000072653"/>
    </source>
</evidence>
<dbReference type="Proteomes" id="UP000072653">
    <property type="component" value="Unassembled WGS sequence"/>
</dbReference>
<gene>
    <name evidence="1" type="ORF">SORDD16_01770</name>
</gene>
<dbReference type="EMBL" id="LQOB01000309">
    <property type="protein sequence ID" value="KXT84676.1"/>
    <property type="molecule type" value="Genomic_DNA"/>
</dbReference>
<reference evidence="1 2" key="1">
    <citation type="submission" date="2016-01" db="EMBL/GenBank/DDBJ databases">
        <title>Highly variable Streptococcus oralis are common among viridans streptococci isolated from primates.</title>
        <authorList>
            <person name="Denapaite D."/>
            <person name="Rieger M."/>
            <person name="Koendgen S."/>
            <person name="Brueckner R."/>
            <person name="Ochigava I."/>
            <person name="Kappeler P."/>
            <person name="Maetz-Rensing K."/>
            <person name="Leendertz F."/>
            <person name="Hakenbeck R."/>
        </authorList>
    </citation>
    <scope>NUCLEOTIDE SEQUENCE [LARGE SCALE GENOMIC DNA]</scope>
    <source>
        <strain evidence="1 2">DD16</strain>
    </source>
</reference>
<dbReference type="PATRIC" id="fig|1303.79.peg.2086"/>
<proteinExistence type="predicted"/>